<gene>
    <name evidence="1" type="ORF">BDN72DRAFT_51972</name>
</gene>
<sequence>MYRSSSPYAPERQQQQQYQAQPASSAGNQIAPGTITYTTSQGPDGRTIYHPFKAVPASYQTPSGLVTGIQWIPAEATQVLPVGATPANSEFAASWNRGTLSKEDQKALEKWQREEEKRRKKEEKESKRIREKEHKNEARYDDARHKDAAAAAARERRRSFNAGAAAPFPGGYPIAAQPAAPSYPGAAATTYAPTSPGPTSPAYPSSPYKAYTSLGNASGPAPGGYPASATTSPYMRDRRPSVNATEIEKQMANVAIRGSYSPNTAPSALPRPQKYGGGDQQRPVSSYTTPYTAPSGYPAAGGYPTSSSTGSTYPQSPYMGHSPNIRPAEIAPYPGANYSSSPAVRPDGIPGSPQVYPRGHILEGQPLPPRSRATTPNPGAPPGAVGVGYPQAQVPVTFPSSPKMQDGQLVPPEGFTRPPNNALPYTFFDQVKIINMEEILQAAPRMPGILLSHDVQEDDWSRFTHDLYLAWGGRLPVPEYSRSGQAPKNSKVSADLVDLWNGSFFANRGLEVVLYRGREIRTGPRAGQTDSQRLDDDDESSEESSSESETESSSEDEVTHGGKYPPFAGNPPGQYGAYGGYGGNAGYEAAEVKRKKKEERRKRRKEKRARRKARKQKKKQYALYIRCSRGGPGGY</sequence>
<evidence type="ECO:0000313" key="2">
    <source>
        <dbReference type="Proteomes" id="UP000308600"/>
    </source>
</evidence>
<keyword evidence="2" id="KW-1185">Reference proteome</keyword>
<organism evidence="1 2">
    <name type="scientific">Pluteus cervinus</name>
    <dbReference type="NCBI Taxonomy" id="181527"/>
    <lineage>
        <taxon>Eukaryota</taxon>
        <taxon>Fungi</taxon>
        <taxon>Dikarya</taxon>
        <taxon>Basidiomycota</taxon>
        <taxon>Agaricomycotina</taxon>
        <taxon>Agaricomycetes</taxon>
        <taxon>Agaricomycetidae</taxon>
        <taxon>Agaricales</taxon>
        <taxon>Pluteineae</taxon>
        <taxon>Pluteaceae</taxon>
        <taxon>Pluteus</taxon>
    </lineage>
</organism>
<dbReference type="Proteomes" id="UP000308600">
    <property type="component" value="Unassembled WGS sequence"/>
</dbReference>
<accession>A0ACD3B8H1</accession>
<proteinExistence type="predicted"/>
<reference evidence="1 2" key="1">
    <citation type="journal article" date="2019" name="Nat. Ecol. Evol.">
        <title>Megaphylogeny resolves global patterns of mushroom evolution.</title>
        <authorList>
            <person name="Varga T."/>
            <person name="Krizsan K."/>
            <person name="Foldi C."/>
            <person name="Dima B."/>
            <person name="Sanchez-Garcia M."/>
            <person name="Sanchez-Ramirez S."/>
            <person name="Szollosi G.J."/>
            <person name="Szarkandi J.G."/>
            <person name="Papp V."/>
            <person name="Albert L."/>
            <person name="Andreopoulos W."/>
            <person name="Angelini C."/>
            <person name="Antonin V."/>
            <person name="Barry K.W."/>
            <person name="Bougher N.L."/>
            <person name="Buchanan P."/>
            <person name="Buyck B."/>
            <person name="Bense V."/>
            <person name="Catcheside P."/>
            <person name="Chovatia M."/>
            <person name="Cooper J."/>
            <person name="Damon W."/>
            <person name="Desjardin D."/>
            <person name="Finy P."/>
            <person name="Geml J."/>
            <person name="Haridas S."/>
            <person name="Hughes K."/>
            <person name="Justo A."/>
            <person name="Karasinski D."/>
            <person name="Kautmanova I."/>
            <person name="Kiss B."/>
            <person name="Kocsube S."/>
            <person name="Kotiranta H."/>
            <person name="LaButti K.M."/>
            <person name="Lechner B.E."/>
            <person name="Liimatainen K."/>
            <person name="Lipzen A."/>
            <person name="Lukacs Z."/>
            <person name="Mihaltcheva S."/>
            <person name="Morgado L.N."/>
            <person name="Niskanen T."/>
            <person name="Noordeloos M.E."/>
            <person name="Ohm R.A."/>
            <person name="Ortiz-Santana B."/>
            <person name="Ovrebo C."/>
            <person name="Racz N."/>
            <person name="Riley R."/>
            <person name="Savchenko A."/>
            <person name="Shiryaev A."/>
            <person name="Soop K."/>
            <person name="Spirin V."/>
            <person name="Szebenyi C."/>
            <person name="Tomsovsky M."/>
            <person name="Tulloss R.E."/>
            <person name="Uehling J."/>
            <person name="Grigoriev I.V."/>
            <person name="Vagvolgyi C."/>
            <person name="Papp T."/>
            <person name="Martin F.M."/>
            <person name="Miettinen O."/>
            <person name="Hibbett D.S."/>
            <person name="Nagy L.G."/>
        </authorList>
    </citation>
    <scope>NUCLEOTIDE SEQUENCE [LARGE SCALE GENOMIC DNA]</scope>
    <source>
        <strain evidence="1 2">NL-1719</strain>
    </source>
</reference>
<evidence type="ECO:0000313" key="1">
    <source>
        <dbReference type="EMBL" id="TFK74398.1"/>
    </source>
</evidence>
<dbReference type="EMBL" id="ML208268">
    <property type="protein sequence ID" value="TFK74398.1"/>
    <property type="molecule type" value="Genomic_DNA"/>
</dbReference>
<name>A0ACD3B8H1_9AGAR</name>
<protein>
    <submittedName>
        <fullName evidence="1">Uncharacterized protein</fullName>
    </submittedName>
</protein>